<gene>
    <name evidence="1" type="ORF">CJ203_06890</name>
</gene>
<evidence type="ECO:0000313" key="1">
    <source>
        <dbReference type="EMBL" id="PMC64278.1"/>
    </source>
</evidence>
<reference evidence="1 2" key="1">
    <citation type="submission" date="2017-09" db="EMBL/GenBank/DDBJ databases">
        <title>Bacterial strain isolated from the female urinary microbiota.</title>
        <authorList>
            <person name="Thomas-White K."/>
            <person name="Kumar N."/>
            <person name="Forster S."/>
            <person name="Putonti C."/>
            <person name="Lawley T."/>
            <person name="Wolfe A.J."/>
        </authorList>
    </citation>
    <scope>NUCLEOTIDE SEQUENCE [LARGE SCALE GENOMIC DNA]</scope>
    <source>
        <strain evidence="1 2">UMB0792</strain>
    </source>
</reference>
<dbReference type="EMBL" id="PNHG01000008">
    <property type="protein sequence ID" value="PMC64278.1"/>
    <property type="molecule type" value="Genomic_DNA"/>
</dbReference>
<keyword evidence="2" id="KW-1185">Reference proteome</keyword>
<accession>A0A2N6T4P2</accession>
<evidence type="ECO:0000313" key="2">
    <source>
        <dbReference type="Proteomes" id="UP000235836"/>
    </source>
</evidence>
<evidence type="ECO:0008006" key="3">
    <source>
        <dbReference type="Google" id="ProtNLM"/>
    </source>
</evidence>
<name>A0A2N6T4P2_9CORY</name>
<proteinExistence type="predicted"/>
<dbReference type="RefSeq" id="WP_102724070.1">
    <property type="nucleotide sequence ID" value="NZ_PNHG01000008.1"/>
</dbReference>
<comment type="caution">
    <text evidence="1">The sequence shown here is derived from an EMBL/GenBank/DDBJ whole genome shotgun (WGS) entry which is preliminary data.</text>
</comment>
<sequence length="412" mass="45037">MSTRAILPVKISLTEGDFYTLWAPTWRQGGTEWQAFLGDKDNVLVFNSPEALLVYLEDHTDHDLTDHPKWPAFQAGGDDRVVPGEKNVYDIIGLPSYLAGRPSHENVSAVARGFQLARSLAEVASATDAQIFFASHSILGNINRGHEHYSGDNGLSEWSGVGRTVLANWETVVHSLDEAVRVVDDSELDPKRINAAADSIAAATTAREEARAAAEKDAEAARDAADPYDISAWAEAGIDPVKITVQGKGVYTMRTYVDGAPIFLGKYGEIFTFPTAKHMARWIVDNDDHDLAAVSTWPDIMNLANSGELDVTVHPDNSYSFNGIAADIDKGVDAVDTKQMAKAYELMADAADWANDDSLNSFLLANPRMQDYLAYMLGSTEAAGYVPSAPFTDKAEGWKNLEEILVKRFSKF</sequence>
<dbReference type="Proteomes" id="UP000235836">
    <property type="component" value="Unassembled WGS sequence"/>
</dbReference>
<protein>
    <recommendedName>
        <fullName evidence="3">Primosomal protein</fullName>
    </recommendedName>
</protein>
<dbReference type="AlphaFoldDB" id="A0A2N6T4P2"/>
<organism evidence="1 2">
    <name type="scientific">Corynebacterium tuscaniense</name>
    <dbReference type="NCBI Taxonomy" id="302449"/>
    <lineage>
        <taxon>Bacteria</taxon>
        <taxon>Bacillati</taxon>
        <taxon>Actinomycetota</taxon>
        <taxon>Actinomycetes</taxon>
        <taxon>Mycobacteriales</taxon>
        <taxon>Corynebacteriaceae</taxon>
        <taxon>Corynebacterium</taxon>
    </lineage>
</organism>